<dbReference type="EMBL" id="SOSA01000299">
    <property type="protein sequence ID" value="THC92923.1"/>
    <property type="molecule type" value="Genomic_DNA"/>
</dbReference>
<reference evidence="5 6" key="1">
    <citation type="submission" date="2019-03" db="EMBL/GenBank/DDBJ databases">
        <title>The genome sequence of a newly discovered highly antifungal drug resistant Aspergillus species, Aspergillus tanneri NIH 1004.</title>
        <authorList>
            <person name="Mounaud S."/>
            <person name="Singh I."/>
            <person name="Joardar V."/>
            <person name="Pakala S."/>
            <person name="Pakala S."/>
            <person name="Venepally P."/>
            <person name="Hoover J."/>
            <person name="Nierman W."/>
            <person name="Chung J."/>
            <person name="Losada L."/>
        </authorList>
    </citation>
    <scope>NUCLEOTIDE SEQUENCE [LARGE SCALE GENOMIC DNA]</scope>
    <source>
        <strain evidence="5 6">NIH1004</strain>
    </source>
</reference>
<dbReference type="EMBL" id="QUQM01000002">
    <property type="protein sequence ID" value="KAA8652865.1"/>
    <property type="molecule type" value="Genomic_DNA"/>
</dbReference>
<keyword evidence="2" id="KW-0597">Phosphoprotein</keyword>
<dbReference type="InterPro" id="IPR029058">
    <property type="entry name" value="AB_hydrolase_fold"/>
</dbReference>
<proteinExistence type="predicted"/>
<evidence type="ECO:0000313" key="7">
    <source>
        <dbReference type="Proteomes" id="UP000324241"/>
    </source>
</evidence>
<dbReference type="AlphaFoldDB" id="A0A4S3JCL2"/>
<dbReference type="Gene3D" id="3.40.50.12780">
    <property type="entry name" value="N-terminal domain of ligase-like"/>
    <property type="match status" value="1"/>
</dbReference>
<dbReference type="InterPro" id="IPR020845">
    <property type="entry name" value="AMP-binding_CS"/>
</dbReference>
<dbReference type="Gene3D" id="3.40.50.1820">
    <property type="entry name" value="alpha/beta hydrolase"/>
    <property type="match status" value="1"/>
</dbReference>
<dbReference type="SUPFAM" id="SSF56801">
    <property type="entry name" value="Acetyl-CoA synthetase-like"/>
    <property type="match status" value="1"/>
</dbReference>
<dbReference type="Gene3D" id="3.30.300.30">
    <property type="match status" value="1"/>
</dbReference>
<protein>
    <submittedName>
        <fullName evidence="4">Putative secondary metabolism biosynthetic enzyme</fullName>
    </submittedName>
</protein>
<dbReference type="OrthoDB" id="10253869at2759"/>
<dbReference type="Proteomes" id="UP000324241">
    <property type="component" value="Unassembled WGS sequence"/>
</dbReference>
<dbReference type="SUPFAM" id="SSF47336">
    <property type="entry name" value="ACP-like"/>
    <property type="match status" value="1"/>
</dbReference>
<gene>
    <name evidence="4" type="ORF">ATNIH1004_001774</name>
    <name evidence="5" type="ORF">EYZ11_007593</name>
</gene>
<dbReference type="PROSITE" id="PS00455">
    <property type="entry name" value="AMP_BINDING"/>
    <property type="match status" value="1"/>
</dbReference>
<evidence type="ECO:0000313" key="6">
    <source>
        <dbReference type="Proteomes" id="UP000308092"/>
    </source>
</evidence>
<dbReference type="InterPro" id="IPR036736">
    <property type="entry name" value="ACP-like_sf"/>
</dbReference>
<dbReference type="InterPro" id="IPR042099">
    <property type="entry name" value="ANL_N_sf"/>
</dbReference>
<evidence type="ECO:0000313" key="5">
    <source>
        <dbReference type="EMBL" id="THC92923.1"/>
    </source>
</evidence>
<keyword evidence="6" id="KW-1185">Reference proteome</keyword>
<dbReference type="InterPro" id="IPR000873">
    <property type="entry name" value="AMP-dep_synth/lig_dom"/>
</dbReference>
<accession>A0A4S3JCL2</accession>
<evidence type="ECO:0000256" key="2">
    <source>
        <dbReference type="ARBA" id="ARBA00022553"/>
    </source>
</evidence>
<evidence type="ECO:0000256" key="1">
    <source>
        <dbReference type="ARBA" id="ARBA00022450"/>
    </source>
</evidence>
<dbReference type="InterPro" id="IPR001031">
    <property type="entry name" value="Thioesterase"/>
</dbReference>
<feature type="domain" description="Carrier" evidence="3">
    <location>
        <begin position="583"/>
        <end position="662"/>
    </location>
</feature>
<dbReference type="RefSeq" id="XP_033432226.1">
    <property type="nucleotide sequence ID" value="XM_033566469.1"/>
</dbReference>
<keyword evidence="1" id="KW-0596">Phosphopantetheine</keyword>
<dbReference type="Proteomes" id="UP000308092">
    <property type="component" value="Unassembled WGS sequence"/>
</dbReference>
<dbReference type="PROSITE" id="PS50075">
    <property type="entry name" value="CARRIER"/>
    <property type="match status" value="1"/>
</dbReference>
<dbReference type="STRING" id="1220188.A0A4S3JCL2"/>
<dbReference type="GeneID" id="54324476"/>
<dbReference type="Pfam" id="PF00501">
    <property type="entry name" value="AMP-binding"/>
    <property type="match status" value="1"/>
</dbReference>
<comment type="caution">
    <text evidence="5">The sequence shown here is derived from an EMBL/GenBank/DDBJ whole genome shotgun (WGS) entry which is preliminary data.</text>
</comment>
<name>A0A4S3JCL2_9EURO</name>
<dbReference type="InterPro" id="IPR009081">
    <property type="entry name" value="PP-bd_ACP"/>
</dbReference>
<dbReference type="GO" id="GO:0006633">
    <property type="term" value="P:fatty acid biosynthetic process"/>
    <property type="evidence" value="ECO:0007669"/>
    <property type="project" value="TreeGrafter"/>
</dbReference>
<sequence length="946" mass="105336">MAPIPDSDLVTLLHQSAAAPTGLVVYADGNRSPPTRLSYAQLRDRAAKGASWLRGCPEFRSGAVTLVHFKSHLDNIVWFWATLLAGSVPALSTPLANTSEARCAHFQHLHDVLKDPLVLTLQQLRTSDFAENVVLRVVAVDAESDGHGYNTMNGYAKDHPRKMNGYVNATNRANKVDSLDGVAALMLTSGSSGNSKVVCLTHQQIFASIRGKLAAMPEHEDGAVLNWVGLDHVGSLMETHLRALYARVDQVQMPAIEALSRPLMFLRLLTRHRVAMTFAPDFFLRKLVSALDTASADETQDIDLRHLRYLVSGGEPNAVDTGLRLTEHLRRLGLQYDDVITPGFGMTETCAGSIYNRQFPVVDLQTRRDIGSLGTCVPGIEMRISPVAGNHDPTAPGILELRGPIVFSRYLHNEEATRAAFTQDGWFQTGDLATIDERGHLMLTGRLKELININSVKYLPHEIEIAIHQACIPGVAPTFVACFSYQPDGAHAEEVYVVYQHEYSSEDAEARISALHAIVRTVLLFTSARPRVLPLPPGRLDKTTLGKLSRTKIQMALARGVYRDQEETNERILREYRSQSVVAPRDEMERTLRDLVLQTLGLSEEMQLGIDTPILDTGINSADLIRLKRATEIAFGIDELPMITVMTHTTIRSLVAAIRRFQSTAHTEEYQPVVTLQPSGSNTPLWLFHPGVGEILVFLALAPYFPERPIYAMRPRGFNRGETTFDNLEELVTTYYAAMRARQPRGPYALAGYSYGSMLAFQIAQRLEADGETVQFLGCLNLPPHIKQRMRRLDWTAGLLHIAHFCAIIPEERSRALMTELRGQAPAVQVARVFAEGDAQRTAELGLTPSNLQTWTDVAFSLQRMGWDYDPTGSVATLDVFFCDPLSDVAGSREEYRQTKLNRWADYVREDLRFHEVDGAHYTMLSTEHVGRFQQTLKKALAERGL</sequence>
<dbReference type="VEuPathDB" id="FungiDB:EYZ11_007593"/>
<dbReference type="PANTHER" id="PTHR24096">
    <property type="entry name" value="LONG-CHAIN-FATTY-ACID--COA LIGASE"/>
    <property type="match status" value="1"/>
</dbReference>
<dbReference type="InterPro" id="IPR045851">
    <property type="entry name" value="AMP-bd_C_sf"/>
</dbReference>
<dbReference type="PANTHER" id="PTHR24096:SF267">
    <property type="entry name" value="MALONATE--COA LIGASE ACSF3, MITOCHONDRIAL"/>
    <property type="match status" value="1"/>
</dbReference>
<dbReference type="GO" id="GO:0031957">
    <property type="term" value="F:very long-chain fatty acid-CoA ligase activity"/>
    <property type="evidence" value="ECO:0007669"/>
    <property type="project" value="TreeGrafter"/>
</dbReference>
<dbReference type="Pfam" id="PF00550">
    <property type="entry name" value="PP-binding"/>
    <property type="match status" value="1"/>
</dbReference>
<evidence type="ECO:0000313" key="4">
    <source>
        <dbReference type="EMBL" id="KAA8652865.1"/>
    </source>
</evidence>
<dbReference type="Gene3D" id="1.10.1200.10">
    <property type="entry name" value="ACP-like"/>
    <property type="match status" value="1"/>
</dbReference>
<reference evidence="4 7" key="2">
    <citation type="submission" date="2019-08" db="EMBL/GenBank/DDBJ databases">
        <title>The genome sequence of a newly discovered highly antifungal drug resistant Aspergillus species, Aspergillus tanneri NIH 1004.</title>
        <authorList>
            <person name="Mounaud S."/>
            <person name="Singh I."/>
            <person name="Joardar V."/>
            <person name="Pakala S."/>
            <person name="Pakala S."/>
            <person name="Venepally P."/>
            <person name="Chung J.K."/>
            <person name="Losada L."/>
            <person name="Nierman W.C."/>
        </authorList>
    </citation>
    <scope>NUCLEOTIDE SEQUENCE [LARGE SCALE GENOMIC DNA]</scope>
    <source>
        <strain evidence="4 7">NIH1004</strain>
    </source>
</reference>
<evidence type="ECO:0000259" key="3">
    <source>
        <dbReference type="PROSITE" id="PS50075"/>
    </source>
</evidence>
<organism evidence="5 6">
    <name type="scientific">Aspergillus tanneri</name>
    <dbReference type="NCBI Taxonomy" id="1220188"/>
    <lineage>
        <taxon>Eukaryota</taxon>
        <taxon>Fungi</taxon>
        <taxon>Dikarya</taxon>
        <taxon>Ascomycota</taxon>
        <taxon>Pezizomycotina</taxon>
        <taxon>Eurotiomycetes</taxon>
        <taxon>Eurotiomycetidae</taxon>
        <taxon>Eurotiales</taxon>
        <taxon>Aspergillaceae</taxon>
        <taxon>Aspergillus</taxon>
        <taxon>Aspergillus subgen. Circumdati</taxon>
    </lineage>
</organism>
<dbReference type="Pfam" id="PF00975">
    <property type="entry name" value="Thioesterase"/>
    <property type="match status" value="1"/>
</dbReference>
<dbReference type="SUPFAM" id="SSF53474">
    <property type="entry name" value="alpha/beta-Hydrolases"/>
    <property type="match status" value="1"/>
</dbReference>